<evidence type="ECO:0000256" key="2">
    <source>
        <dbReference type="ARBA" id="ARBA00007002"/>
    </source>
</evidence>
<dbReference type="InterPro" id="IPR029012">
    <property type="entry name" value="Helix_hairpin_bin_sf"/>
</dbReference>
<sequence>MSGGSNDILARIQEIEAEEAENSQYKNYSRYARPTNVRKVTSLQECYNWRKQIIKDCDQTYTKLFETTLSEDDVRNYNDLYNQYMDELNKWDRHIVQDLNGHSFKNKHVTTTARQSRLLKRNSAKSESVDRKSMKKINGKWYVGKALELPEIKDELLGIEALQNQKRAHLNNEAFLKRLNKSLNRKEYFKGAPAGLAVPSDLLDQVALSKEEVEKLKEERRIPDFVIPTMKDMEQWLVNKRKEKLKSVLE</sequence>
<protein>
    <recommendedName>
        <fullName evidence="3">Pre-mRNA-splicing factor ISY1</fullName>
    </recommendedName>
</protein>
<evidence type="ECO:0000256" key="3">
    <source>
        <dbReference type="ARBA" id="ARBA00019194"/>
    </source>
</evidence>
<name>A0A1E5RZU2_9ASCO</name>
<dbReference type="SUPFAM" id="SSF140102">
    <property type="entry name" value="ISY1 domain-like"/>
    <property type="match status" value="1"/>
</dbReference>
<gene>
    <name evidence="7" type="ORF">AWRI3579_g200</name>
</gene>
<comment type="similarity">
    <text evidence="2">Belongs to the ISY1 family.</text>
</comment>
<dbReference type="Pfam" id="PF06246">
    <property type="entry name" value="Isy1"/>
    <property type="match status" value="1"/>
</dbReference>
<accession>A0A1E5RZU2</accession>
<keyword evidence="5" id="KW-0539">Nucleus</keyword>
<evidence type="ECO:0000256" key="5">
    <source>
        <dbReference type="ARBA" id="ARBA00023242"/>
    </source>
</evidence>
<dbReference type="InterPro" id="IPR037200">
    <property type="entry name" value="Isy1_sf"/>
</dbReference>
<dbReference type="PANTHER" id="PTHR13021">
    <property type="entry name" value="PRE-MRNA-SPLICING FACTOR ISY1"/>
    <property type="match status" value="1"/>
</dbReference>
<keyword evidence="4" id="KW-0507">mRNA processing</keyword>
<keyword evidence="4" id="KW-0508">mRNA splicing</keyword>
<feature type="unsure residue" description="I or L" evidence="7">
    <location>
        <position position="118"/>
    </location>
</feature>
<evidence type="ECO:0000313" key="8">
    <source>
        <dbReference type="Proteomes" id="UP000095728"/>
    </source>
</evidence>
<dbReference type="InParanoid" id="A0A1E5RZU2"/>
<comment type="caution">
    <text evidence="7">The sequence shown here is derived from an EMBL/GenBank/DDBJ whole genome shotgun (WGS) entry which is preliminary data.</text>
</comment>
<dbReference type="OrthoDB" id="1739576at2759"/>
<dbReference type="EMBL" id="LPNM01000001">
    <property type="protein sequence ID" value="OEJ92356.1"/>
    <property type="molecule type" value="Genomic_DNA"/>
</dbReference>
<dbReference type="FunCoup" id="A0A1E5RZU2">
    <property type="interactions" value="240"/>
</dbReference>
<evidence type="ECO:0000256" key="4">
    <source>
        <dbReference type="ARBA" id="ARBA00023187"/>
    </source>
</evidence>
<dbReference type="Proteomes" id="UP000095728">
    <property type="component" value="Unassembled WGS sequence"/>
</dbReference>
<evidence type="ECO:0000256" key="1">
    <source>
        <dbReference type="ARBA" id="ARBA00004123"/>
    </source>
</evidence>
<dbReference type="GO" id="GO:0000350">
    <property type="term" value="P:generation of catalytic spliceosome for second transesterification step"/>
    <property type="evidence" value="ECO:0007669"/>
    <property type="project" value="InterPro"/>
</dbReference>
<organism evidence="7 8">
    <name type="scientific">Hanseniaspora osmophila</name>
    <dbReference type="NCBI Taxonomy" id="56408"/>
    <lineage>
        <taxon>Eukaryota</taxon>
        <taxon>Fungi</taxon>
        <taxon>Dikarya</taxon>
        <taxon>Ascomycota</taxon>
        <taxon>Saccharomycotina</taxon>
        <taxon>Saccharomycetes</taxon>
        <taxon>Saccharomycodales</taxon>
        <taxon>Saccharomycodaceae</taxon>
        <taxon>Hanseniaspora</taxon>
    </lineage>
</organism>
<dbReference type="GO" id="GO:0005634">
    <property type="term" value="C:nucleus"/>
    <property type="evidence" value="ECO:0007669"/>
    <property type="project" value="UniProtKB-SubCell"/>
</dbReference>
<evidence type="ECO:0000256" key="6">
    <source>
        <dbReference type="SAM" id="MobiDB-lite"/>
    </source>
</evidence>
<comment type="subcellular location">
    <subcellularLocation>
        <location evidence="1">Nucleus</location>
    </subcellularLocation>
</comment>
<keyword evidence="8" id="KW-1185">Reference proteome</keyword>
<proteinExistence type="inferred from homology"/>
<dbReference type="Gene3D" id="1.10.287.660">
    <property type="entry name" value="Helix hairpin bin"/>
    <property type="match status" value="1"/>
</dbReference>
<feature type="region of interest" description="Disordered" evidence="6">
    <location>
        <begin position="110"/>
        <end position="131"/>
    </location>
</feature>
<reference evidence="8" key="1">
    <citation type="journal article" date="2016" name="Genome Announc.">
        <title>Genome sequences of three species of Hanseniaspora isolated from spontaneous wine fermentations.</title>
        <authorList>
            <person name="Sternes P.R."/>
            <person name="Lee D."/>
            <person name="Kutyna D.R."/>
            <person name="Borneman A.R."/>
        </authorList>
    </citation>
    <scope>NUCLEOTIDE SEQUENCE [LARGE SCALE GENOMIC DNA]</scope>
    <source>
        <strain evidence="8">AWRI3579</strain>
    </source>
</reference>
<dbReference type="STRING" id="56408.A0A1E5RZU2"/>
<dbReference type="InterPro" id="IPR009360">
    <property type="entry name" value="Isy1"/>
</dbReference>
<dbReference type="AlphaFoldDB" id="A0A1E5RZU2"/>
<evidence type="ECO:0000313" key="7">
    <source>
        <dbReference type="EMBL" id="OEJ92356.1"/>
    </source>
</evidence>